<evidence type="ECO:0000256" key="8">
    <source>
        <dbReference type="SAM" id="SignalP"/>
    </source>
</evidence>
<gene>
    <name evidence="9" type="ordered locus">BATR1942_00130</name>
</gene>
<protein>
    <recommendedName>
        <fullName evidence="11">Type II toxin-antitoxin system HicA family toxin</fullName>
    </recommendedName>
</protein>
<feature type="chain" id="PRO_5047360009" description="Type II toxin-antitoxin system HicA family toxin" evidence="8">
    <location>
        <begin position="21"/>
        <end position="125"/>
    </location>
</feature>
<evidence type="ECO:0000256" key="1">
    <source>
        <dbReference type="ARBA" id="ARBA00006620"/>
    </source>
</evidence>
<dbReference type="Pfam" id="PF07927">
    <property type="entry name" value="HicA_toxin"/>
    <property type="match status" value="1"/>
</dbReference>
<dbReference type="InterPro" id="IPR038570">
    <property type="entry name" value="HicA_sf"/>
</dbReference>
<evidence type="ECO:0000256" key="6">
    <source>
        <dbReference type="ARBA" id="ARBA00022884"/>
    </source>
</evidence>
<evidence type="ECO:0000256" key="7">
    <source>
        <dbReference type="ARBA" id="ARBA00023016"/>
    </source>
</evidence>
<dbReference type="Gene3D" id="3.30.920.30">
    <property type="entry name" value="Hypothetical protein"/>
    <property type="match status" value="1"/>
</dbReference>
<dbReference type="PANTHER" id="PTHR34873:SF3">
    <property type="entry name" value="ADDICTION MODULE TOXIN, HICA FAMILY"/>
    <property type="match status" value="1"/>
</dbReference>
<accession>A0ABN3Z500</accession>
<comment type="similarity">
    <text evidence="1">Belongs to the HicA mRNA interferase family.</text>
</comment>
<sequence length="125" mass="13371">MKKLSMFLLSFTILFAGLFAATESASATKYIKVGNKKFSVTPTLKELGIKKPKVMKAEMPWGTGAASAKQVIKFLKSKGFSVVSQKGSHVKLKNSKGKTTIVPSHGNKSLAKGTLNSILKQAGIK</sequence>
<proteinExistence type="inferred from homology"/>
<dbReference type="Proteomes" id="UP000006867">
    <property type="component" value="Chromosome"/>
</dbReference>
<evidence type="ECO:0000256" key="3">
    <source>
        <dbReference type="ARBA" id="ARBA00022722"/>
    </source>
</evidence>
<dbReference type="SUPFAM" id="SSF54786">
    <property type="entry name" value="YcfA/nrd intein domain"/>
    <property type="match status" value="1"/>
</dbReference>
<dbReference type="EMBL" id="CP002207">
    <property type="protein sequence ID" value="ADP30986.1"/>
    <property type="molecule type" value="Genomic_DNA"/>
</dbReference>
<evidence type="ECO:0000256" key="5">
    <source>
        <dbReference type="ARBA" id="ARBA00022801"/>
    </source>
</evidence>
<keyword evidence="6" id="KW-0694">RNA-binding</keyword>
<organism evidence="9 10">
    <name type="scientific">Bacillus atrophaeus (strain 1942)</name>
    <dbReference type="NCBI Taxonomy" id="720555"/>
    <lineage>
        <taxon>Bacteria</taxon>
        <taxon>Bacillati</taxon>
        <taxon>Bacillota</taxon>
        <taxon>Bacilli</taxon>
        <taxon>Bacillales</taxon>
        <taxon>Bacillaceae</taxon>
        <taxon>Bacillus</taxon>
    </lineage>
</organism>
<feature type="signal peptide" evidence="8">
    <location>
        <begin position="1"/>
        <end position="20"/>
    </location>
</feature>
<evidence type="ECO:0000256" key="4">
    <source>
        <dbReference type="ARBA" id="ARBA00022759"/>
    </source>
</evidence>
<reference evidence="9 10" key="1">
    <citation type="journal article" date="2011" name="Front. Microbiol.">
        <title>Genomic signatures of strain selection and enhancement in Bacillus atrophaeus var. globigii, a historical biowarfare simulant.</title>
        <authorList>
            <person name="Gibbons H.S."/>
            <person name="Broomall S.M."/>
            <person name="McNew L.A."/>
            <person name="Daligault H."/>
            <person name="Chapman C."/>
            <person name="Bruce D."/>
            <person name="Karavis M."/>
            <person name="Krepps M."/>
            <person name="McGregor P.A."/>
            <person name="Hong C."/>
            <person name="Park K.H."/>
            <person name="Akmal A."/>
            <person name="Feldman A."/>
            <person name="Lin J.S."/>
            <person name="Chang W.E."/>
            <person name="Higgs B.W."/>
            <person name="Demirev P."/>
            <person name="Lindquist J."/>
            <person name="Liem A."/>
            <person name="Fochler E."/>
            <person name="Read T.D."/>
            <person name="Tapia R."/>
            <person name="Johnson S."/>
            <person name="Bishop-Lilly K.A."/>
            <person name="Detter C."/>
            <person name="Han C."/>
            <person name="Sozhamannan S."/>
            <person name="Rosenzweig C.N."/>
            <person name="Skowronski E.W."/>
        </authorList>
    </citation>
    <scope>NUCLEOTIDE SEQUENCE [LARGE SCALE GENOMIC DNA]</scope>
    <source>
        <strain evidence="9 10">1942</strain>
    </source>
</reference>
<dbReference type="InterPro" id="IPR012933">
    <property type="entry name" value="HicA_mRNA_interferase"/>
</dbReference>
<evidence type="ECO:0000256" key="2">
    <source>
        <dbReference type="ARBA" id="ARBA00022649"/>
    </source>
</evidence>
<evidence type="ECO:0000313" key="10">
    <source>
        <dbReference type="Proteomes" id="UP000006867"/>
    </source>
</evidence>
<evidence type="ECO:0008006" key="11">
    <source>
        <dbReference type="Google" id="ProtNLM"/>
    </source>
</evidence>
<keyword evidence="8" id="KW-0732">Signal</keyword>
<dbReference type="RefSeq" id="WP_003328186.1">
    <property type="nucleotide sequence ID" value="NC_014639.1"/>
</dbReference>
<name>A0ABN3Z500_BACA1</name>
<keyword evidence="5" id="KW-0378">Hydrolase</keyword>
<keyword evidence="2" id="KW-1277">Toxin-antitoxin system</keyword>
<keyword evidence="10" id="KW-1185">Reference proteome</keyword>
<keyword evidence="3" id="KW-0540">Nuclease</keyword>
<evidence type="ECO:0000313" key="9">
    <source>
        <dbReference type="EMBL" id="ADP30986.1"/>
    </source>
</evidence>
<dbReference type="PANTHER" id="PTHR34873">
    <property type="entry name" value="SSR1766 PROTEIN"/>
    <property type="match status" value="1"/>
</dbReference>
<keyword evidence="7" id="KW-0346">Stress response</keyword>
<keyword evidence="4" id="KW-0255">Endonuclease</keyword>